<gene>
    <name evidence="1" type="ORF">CFOLD11_43270</name>
</gene>
<organism evidence="1 2">
    <name type="scientific">Clostridium folliculivorans</name>
    <dbReference type="NCBI Taxonomy" id="2886038"/>
    <lineage>
        <taxon>Bacteria</taxon>
        <taxon>Bacillati</taxon>
        <taxon>Bacillota</taxon>
        <taxon>Clostridia</taxon>
        <taxon>Eubacteriales</taxon>
        <taxon>Clostridiaceae</taxon>
        <taxon>Clostridium</taxon>
    </lineage>
</organism>
<sequence>MKDKTHAFSEALVILTDFYLFRKYNESLFIDYCKEFSIDDCSEKTAREKYYITDELSNKMDKLLLSL</sequence>
<dbReference type="AlphaFoldDB" id="A0A9W5Y6L3"/>
<protein>
    <submittedName>
        <fullName evidence="1">Uncharacterized protein</fullName>
    </submittedName>
</protein>
<dbReference type="RefSeq" id="WP_261854359.1">
    <property type="nucleotide sequence ID" value="NZ_BQXY01000012.1"/>
</dbReference>
<keyword evidence="2" id="KW-1185">Reference proteome</keyword>
<dbReference type="EMBL" id="BQXY01000012">
    <property type="protein sequence ID" value="GKU27500.1"/>
    <property type="molecule type" value="Genomic_DNA"/>
</dbReference>
<dbReference type="Proteomes" id="UP001057868">
    <property type="component" value="Unassembled WGS sequence"/>
</dbReference>
<reference evidence="1" key="1">
    <citation type="journal article" date="2023" name="Int. J. Syst. Evol. Microbiol.">
        <title>&lt;i&gt;Clostridium folliculivorans&lt;/i&gt; sp. nov., isolated from soil samples of an organic paddy in Japan.</title>
        <authorList>
            <person name="Tazawa J."/>
            <person name="Kobayashi H."/>
            <person name="Tanizawa Y."/>
            <person name="Uchino A."/>
            <person name="Tanaka F."/>
            <person name="Urashima Y."/>
            <person name="Miura S."/>
            <person name="Sakamoto M."/>
            <person name="Ohkuma M."/>
            <person name="Tohno M."/>
        </authorList>
    </citation>
    <scope>NUCLEOTIDE SEQUENCE</scope>
    <source>
        <strain evidence="1">D1-1</strain>
    </source>
</reference>
<evidence type="ECO:0000313" key="1">
    <source>
        <dbReference type="EMBL" id="GKU27500.1"/>
    </source>
</evidence>
<comment type="caution">
    <text evidence="1">The sequence shown here is derived from an EMBL/GenBank/DDBJ whole genome shotgun (WGS) entry which is preliminary data.</text>
</comment>
<name>A0A9W5Y6L3_9CLOT</name>
<evidence type="ECO:0000313" key="2">
    <source>
        <dbReference type="Proteomes" id="UP001057868"/>
    </source>
</evidence>
<accession>A0A9W5Y6L3</accession>
<proteinExistence type="predicted"/>